<reference evidence="14" key="1">
    <citation type="submission" date="2015-07" db="EMBL/GenBank/DDBJ databases">
        <title>Fjat-10036 dsm4.</title>
        <authorList>
            <person name="Liu B."/>
            <person name="Wang J."/>
            <person name="Zhu Y."/>
            <person name="Liu G."/>
            <person name="Chen Q."/>
            <person name="Chen Z."/>
            <person name="Lan J."/>
            <person name="Che J."/>
            <person name="Ge C."/>
            <person name="Shi H."/>
            <person name="Pan Z."/>
            <person name="Liu X."/>
        </authorList>
    </citation>
    <scope>NUCLEOTIDE SEQUENCE [LARGE SCALE GENOMIC DNA]</scope>
    <source>
        <strain evidence="14">DSM 4</strain>
    </source>
</reference>
<dbReference type="PANTHER" id="PTHR43065:SF34">
    <property type="entry name" value="SPORULATION KINASE A"/>
    <property type="match status" value="1"/>
</dbReference>
<feature type="transmembrane region" description="Helical" evidence="10">
    <location>
        <begin position="7"/>
        <end position="23"/>
    </location>
</feature>
<evidence type="ECO:0000256" key="1">
    <source>
        <dbReference type="ARBA" id="ARBA00000085"/>
    </source>
</evidence>
<dbReference type="EC" id="2.7.13.3" evidence="2"/>
<name>A0A0M0GEM9_SPOGL</name>
<evidence type="ECO:0000256" key="5">
    <source>
        <dbReference type="ARBA" id="ARBA00022741"/>
    </source>
</evidence>
<keyword evidence="7" id="KW-0067">ATP-binding</keyword>
<dbReference type="SUPFAM" id="SSF55874">
    <property type="entry name" value="ATPase domain of HSP90 chaperone/DNA topoisomerase II/histidine kinase"/>
    <property type="match status" value="1"/>
</dbReference>
<dbReference type="CDD" id="cd00130">
    <property type="entry name" value="PAS"/>
    <property type="match status" value="1"/>
</dbReference>
<keyword evidence="5" id="KW-0547">Nucleotide-binding</keyword>
<dbReference type="GO" id="GO:0005524">
    <property type="term" value="F:ATP binding"/>
    <property type="evidence" value="ECO:0007669"/>
    <property type="project" value="UniProtKB-KW"/>
</dbReference>
<dbReference type="Proteomes" id="UP000037109">
    <property type="component" value="Unassembled WGS sequence"/>
</dbReference>
<keyword evidence="4" id="KW-0808">Transferase</keyword>
<dbReference type="GO" id="GO:0030435">
    <property type="term" value="P:sporulation resulting in formation of a cellular spore"/>
    <property type="evidence" value="ECO:0007669"/>
    <property type="project" value="UniProtKB-KW"/>
</dbReference>
<sequence length="421" mass="48033">MSRRTGQISLVFISVLFTSYQSIFSYEKFFTFDFFLFSCIAWFVGWQFDKSRYYVEKARASENSYKLLLESLPVSVLIHKDFEILYANSAADCVLSVSDKDALIGRSLLDYIEMDYKGRLQERYQYIKTEKQLINNTEYKIKRFDGSRRFFEVSSLYVEFEGEEAVLSIGTDISDKKEEQEKLLQKSEKLALLGQMAAGIAHEIRNPLTSIRGFVQLFKSNSQKEEYFDIVLSELDRINGIVGEFLVLAKPTADIFEKQDLTILINEVILLSSTQSILNNVEIAVDNSLHAPMIHCEKNQLKQVFLNIIKNAIEAMPGGGQLNIKVLKKTDNTISIQFIDQGVGISEDRISSLGEPFYTTKEKGTGLGLMICYKIIENHNGRLIVESKVEEGTKIEIELPFEGEFINAESDHRFDLSGQCM</sequence>
<evidence type="ECO:0000256" key="3">
    <source>
        <dbReference type="ARBA" id="ARBA00022553"/>
    </source>
</evidence>
<dbReference type="GO" id="GO:0000155">
    <property type="term" value="F:phosphorelay sensor kinase activity"/>
    <property type="evidence" value="ECO:0007669"/>
    <property type="project" value="InterPro"/>
</dbReference>
<protein>
    <recommendedName>
        <fullName evidence="2">histidine kinase</fullName>
        <ecNumber evidence="2">2.7.13.3</ecNumber>
    </recommendedName>
</protein>
<dbReference type="OrthoDB" id="9815750at2"/>
<dbReference type="NCBIfam" id="TIGR00229">
    <property type="entry name" value="sensory_box"/>
    <property type="match status" value="1"/>
</dbReference>
<keyword evidence="14" id="KW-1185">Reference proteome</keyword>
<dbReference type="InterPro" id="IPR036097">
    <property type="entry name" value="HisK_dim/P_sf"/>
</dbReference>
<feature type="domain" description="PAC" evidence="12">
    <location>
        <begin position="135"/>
        <end position="185"/>
    </location>
</feature>
<dbReference type="PATRIC" id="fig|1459.3.peg.3581"/>
<evidence type="ECO:0000256" key="7">
    <source>
        <dbReference type="ARBA" id="ARBA00022840"/>
    </source>
</evidence>
<keyword evidence="6 13" id="KW-0418">Kinase</keyword>
<dbReference type="FunFam" id="1.10.287.130:FF:000040">
    <property type="entry name" value="PAS domain-containing sensor histidine kinase"/>
    <property type="match status" value="1"/>
</dbReference>
<dbReference type="InterPro" id="IPR035965">
    <property type="entry name" value="PAS-like_dom_sf"/>
</dbReference>
<dbReference type="PANTHER" id="PTHR43065">
    <property type="entry name" value="SENSOR HISTIDINE KINASE"/>
    <property type="match status" value="1"/>
</dbReference>
<dbReference type="SMART" id="SM00091">
    <property type="entry name" value="PAS"/>
    <property type="match status" value="1"/>
</dbReference>
<dbReference type="RefSeq" id="WP_053435599.1">
    <property type="nucleotide sequence ID" value="NZ_LGUF01000007.1"/>
</dbReference>
<evidence type="ECO:0000313" key="14">
    <source>
        <dbReference type="Proteomes" id="UP000037109"/>
    </source>
</evidence>
<evidence type="ECO:0000256" key="8">
    <source>
        <dbReference type="ARBA" id="ARBA00022969"/>
    </source>
</evidence>
<gene>
    <name evidence="13" type="ORF">AF332_16400</name>
</gene>
<dbReference type="STRING" id="1459.AF332_16400"/>
<dbReference type="Gene3D" id="1.10.287.130">
    <property type="match status" value="1"/>
</dbReference>
<dbReference type="InterPro" id="IPR005467">
    <property type="entry name" value="His_kinase_dom"/>
</dbReference>
<dbReference type="Pfam" id="PF13426">
    <property type="entry name" value="PAS_9"/>
    <property type="match status" value="1"/>
</dbReference>
<feature type="domain" description="Histidine kinase" evidence="11">
    <location>
        <begin position="199"/>
        <end position="403"/>
    </location>
</feature>
<dbReference type="Gene3D" id="3.30.450.20">
    <property type="entry name" value="PAS domain"/>
    <property type="match status" value="1"/>
</dbReference>
<keyword evidence="10" id="KW-0472">Membrane</keyword>
<dbReference type="Pfam" id="PF00512">
    <property type="entry name" value="HisKA"/>
    <property type="match status" value="1"/>
</dbReference>
<evidence type="ECO:0000259" key="12">
    <source>
        <dbReference type="PROSITE" id="PS50113"/>
    </source>
</evidence>
<evidence type="ECO:0000256" key="6">
    <source>
        <dbReference type="ARBA" id="ARBA00022777"/>
    </source>
</evidence>
<evidence type="ECO:0000256" key="10">
    <source>
        <dbReference type="SAM" id="Phobius"/>
    </source>
</evidence>
<evidence type="ECO:0000259" key="11">
    <source>
        <dbReference type="PROSITE" id="PS50109"/>
    </source>
</evidence>
<keyword evidence="9" id="KW-0902">Two-component regulatory system</keyword>
<dbReference type="InterPro" id="IPR000014">
    <property type="entry name" value="PAS"/>
</dbReference>
<evidence type="ECO:0000256" key="9">
    <source>
        <dbReference type="ARBA" id="ARBA00023012"/>
    </source>
</evidence>
<dbReference type="SUPFAM" id="SSF55785">
    <property type="entry name" value="PYP-like sensor domain (PAS domain)"/>
    <property type="match status" value="1"/>
</dbReference>
<organism evidence="13 14">
    <name type="scientific">Sporosarcina globispora</name>
    <name type="common">Bacillus globisporus</name>
    <dbReference type="NCBI Taxonomy" id="1459"/>
    <lineage>
        <taxon>Bacteria</taxon>
        <taxon>Bacillati</taxon>
        <taxon>Bacillota</taxon>
        <taxon>Bacilli</taxon>
        <taxon>Bacillales</taxon>
        <taxon>Caryophanaceae</taxon>
        <taxon>Sporosarcina</taxon>
    </lineage>
</organism>
<comment type="catalytic activity">
    <reaction evidence="1">
        <text>ATP + protein L-histidine = ADP + protein N-phospho-L-histidine.</text>
        <dbReference type="EC" id="2.7.13.3"/>
    </reaction>
</comment>
<keyword evidence="3" id="KW-0597">Phosphoprotein</keyword>
<dbReference type="PROSITE" id="PS50113">
    <property type="entry name" value="PAC"/>
    <property type="match status" value="1"/>
</dbReference>
<dbReference type="PROSITE" id="PS50109">
    <property type="entry name" value="HIS_KIN"/>
    <property type="match status" value="1"/>
</dbReference>
<evidence type="ECO:0000256" key="2">
    <source>
        <dbReference type="ARBA" id="ARBA00012438"/>
    </source>
</evidence>
<proteinExistence type="predicted"/>
<dbReference type="InterPro" id="IPR036890">
    <property type="entry name" value="HATPase_C_sf"/>
</dbReference>
<keyword evidence="8" id="KW-0749">Sporulation</keyword>
<feature type="transmembrane region" description="Helical" evidence="10">
    <location>
        <begin position="29"/>
        <end position="48"/>
    </location>
</feature>
<dbReference type="PRINTS" id="PR00344">
    <property type="entry name" value="BCTRLSENSOR"/>
</dbReference>
<dbReference type="SMART" id="SM00388">
    <property type="entry name" value="HisKA"/>
    <property type="match status" value="1"/>
</dbReference>
<dbReference type="Gene3D" id="3.30.565.10">
    <property type="entry name" value="Histidine kinase-like ATPase, C-terminal domain"/>
    <property type="match status" value="1"/>
</dbReference>
<dbReference type="Pfam" id="PF02518">
    <property type="entry name" value="HATPase_c"/>
    <property type="match status" value="1"/>
</dbReference>
<evidence type="ECO:0000256" key="4">
    <source>
        <dbReference type="ARBA" id="ARBA00022679"/>
    </source>
</evidence>
<dbReference type="SUPFAM" id="SSF47384">
    <property type="entry name" value="Homodimeric domain of signal transducing histidine kinase"/>
    <property type="match status" value="1"/>
</dbReference>
<dbReference type="AlphaFoldDB" id="A0A0M0GEM9"/>
<dbReference type="SMART" id="SM00387">
    <property type="entry name" value="HATPase_c"/>
    <property type="match status" value="1"/>
</dbReference>
<accession>A0A0M0GEM9</accession>
<keyword evidence="10" id="KW-0812">Transmembrane</keyword>
<dbReference type="InterPro" id="IPR003594">
    <property type="entry name" value="HATPase_dom"/>
</dbReference>
<comment type="caution">
    <text evidence="13">The sequence shown here is derived from an EMBL/GenBank/DDBJ whole genome shotgun (WGS) entry which is preliminary data.</text>
</comment>
<dbReference type="CDD" id="cd00082">
    <property type="entry name" value="HisKA"/>
    <property type="match status" value="1"/>
</dbReference>
<dbReference type="InterPro" id="IPR004358">
    <property type="entry name" value="Sig_transdc_His_kin-like_C"/>
</dbReference>
<dbReference type="InterPro" id="IPR000700">
    <property type="entry name" value="PAS-assoc_C"/>
</dbReference>
<evidence type="ECO:0000313" key="13">
    <source>
        <dbReference type="EMBL" id="KON88228.1"/>
    </source>
</evidence>
<dbReference type="EMBL" id="LGUF01000007">
    <property type="protein sequence ID" value="KON88228.1"/>
    <property type="molecule type" value="Genomic_DNA"/>
</dbReference>
<keyword evidence="10" id="KW-1133">Transmembrane helix</keyword>
<dbReference type="InterPro" id="IPR003661">
    <property type="entry name" value="HisK_dim/P_dom"/>
</dbReference>